<dbReference type="Pfam" id="PF00656">
    <property type="entry name" value="Peptidase_C14"/>
    <property type="match status" value="1"/>
</dbReference>
<evidence type="ECO:0000313" key="4">
    <source>
        <dbReference type="Proteomes" id="UP000593567"/>
    </source>
</evidence>
<dbReference type="Gene3D" id="3.40.50.1460">
    <property type="match status" value="1"/>
</dbReference>
<proteinExistence type="predicted"/>
<organism evidence="3 4">
    <name type="scientific">Bugula neritina</name>
    <name type="common">Brown bryozoan</name>
    <name type="synonym">Sertularia neritina</name>
    <dbReference type="NCBI Taxonomy" id="10212"/>
    <lineage>
        <taxon>Eukaryota</taxon>
        <taxon>Metazoa</taxon>
        <taxon>Spiralia</taxon>
        <taxon>Lophotrochozoa</taxon>
        <taxon>Bryozoa</taxon>
        <taxon>Gymnolaemata</taxon>
        <taxon>Cheilostomatida</taxon>
        <taxon>Flustrina</taxon>
        <taxon>Buguloidea</taxon>
        <taxon>Bugulidae</taxon>
        <taxon>Bugula</taxon>
    </lineage>
</organism>
<keyword evidence="4" id="KW-1185">Reference proteome</keyword>
<dbReference type="GO" id="GO:0004197">
    <property type="term" value="F:cysteine-type endopeptidase activity"/>
    <property type="evidence" value="ECO:0007669"/>
    <property type="project" value="InterPro"/>
</dbReference>
<protein>
    <submittedName>
        <fullName evidence="3">CASP2</fullName>
    </submittedName>
</protein>
<feature type="compositionally biased region" description="Acidic residues" evidence="1">
    <location>
        <begin position="115"/>
        <end position="136"/>
    </location>
</feature>
<gene>
    <name evidence="3" type="ORF">EB796_004312</name>
</gene>
<dbReference type="PROSITE" id="PS50208">
    <property type="entry name" value="CASPASE_P20"/>
    <property type="match status" value="1"/>
</dbReference>
<reference evidence="3" key="1">
    <citation type="submission" date="2020-06" db="EMBL/GenBank/DDBJ databases">
        <title>Draft genome of Bugula neritina, a colonial animal packing powerful symbionts and potential medicines.</title>
        <authorList>
            <person name="Rayko M."/>
        </authorList>
    </citation>
    <scope>NUCLEOTIDE SEQUENCE [LARGE SCALE GENOMIC DNA]</scope>
    <source>
        <strain evidence="3">Kwan_BN1</strain>
    </source>
</reference>
<name>A0A7J7KIY7_BUGNE</name>
<evidence type="ECO:0000256" key="1">
    <source>
        <dbReference type="SAM" id="MobiDB-lite"/>
    </source>
</evidence>
<evidence type="ECO:0000259" key="2">
    <source>
        <dbReference type="PROSITE" id="PS50208"/>
    </source>
</evidence>
<dbReference type="Proteomes" id="UP000593567">
    <property type="component" value="Unassembled WGS sequence"/>
</dbReference>
<comment type="caution">
    <text evidence="3">The sequence shown here is derived from an EMBL/GenBank/DDBJ whole genome shotgun (WGS) entry which is preliminary data.</text>
</comment>
<dbReference type="SUPFAM" id="SSF52129">
    <property type="entry name" value="Caspase-like"/>
    <property type="match status" value="1"/>
</dbReference>
<feature type="domain" description="Caspase family p20" evidence="2">
    <location>
        <begin position="222"/>
        <end position="306"/>
    </location>
</feature>
<accession>A0A7J7KIY7</accession>
<dbReference type="GO" id="GO:0006508">
    <property type="term" value="P:proteolysis"/>
    <property type="evidence" value="ECO:0007669"/>
    <property type="project" value="InterPro"/>
</dbReference>
<dbReference type="AlphaFoldDB" id="A0A7J7KIY7"/>
<sequence length="490" mass="55232">MIKISQIAVIQSSVKEANLNLIPPGPDFLILLIKHEMDKDVKRRRTVPDMKRCNTIHSLISELTCDPDVQKVSVNSTLNKRYIRDDDEFLVDDGEERETDDGEERETDHGKERETEDGEERETDDGEERETDDGEERETINNGKGRETENGEERETEDGKESKPLTNTSENLLLITGGIRGKALIICNNLTLSTKATEHDKKISQKRMKTLPIAQNILAKYFGLRVETKCDMSAEEILSSVSEFSRSKGHGSMAALVIFSHGKDGLIYGHDGKSNFSVQEVVDNFNSGHVRDIPKVMFLSCCRGDISAIYNRAPHSFESSNEFPDIPFLYRPVGQELPLAVKAIEWERQATKQSRPLDIPVDCYVCFTTLPDSRSKAGKFFKYFSEHLSELTNNSAFDSPTGTEVEKDIMSSCPLPNRQLPPDVSVGLPVPHLSVQRVELVDLLTDVAGVLREKFQSKQCFNLCYSVNRESKQILIDLLPFYMCTKSAKE</sequence>
<dbReference type="InterPro" id="IPR011600">
    <property type="entry name" value="Pept_C14_caspase"/>
</dbReference>
<evidence type="ECO:0000313" key="3">
    <source>
        <dbReference type="EMBL" id="KAF6037376.1"/>
    </source>
</evidence>
<dbReference type="InterPro" id="IPR001309">
    <property type="entry name" value="Pept_C14_p20"/>
</dbReference>
<dbReference type="InterPro" id="IPR029030">
    <property type="entry name" value="Caspase-like_dom_sf"/>
</dbReference>
<feature type="compositionally biased region" description="Acidic residues" evidence="1">
    <location>
        <begin position="89"/>
        <end position="105"/>
    </location>
</feature>
<feature type="compositionally biased region" description="Basic and acidic residues" evidence="1">
    <location>
        <begin position="144"/>
        <end position="163"/>
    </location>
</feature>
<feature type="region of interest" description="Disordered" evidence="1">
    <location>
        <begin position="89"/>
        <end position="167"/>
    </location>
</feature>
<dbReference type="EMBL" id="VXIV02000581">
    <property type="protein sequence ID" value="KAF6037376.1"/>
    <property type="molecule type" value="Genomic_DNA"/>
</dbReference>